<dbReference type="Gene3D" id="3.30.230.10">
    <property type="match status" value="1"/>
</dbReference>
<keyword evidence="14" id="KW-1185">Reference proteome</keyword>
<dbReference type="Pfam" id="PF08544">
    <property type="entry name" value="GHMP_kinases_C"/>
    <property type="match status" value="1"/>
</dbReference>
<evidence type="ECO:0000256" key="8">
    <source>
        <dbReference type="ARBA" id="ARBA00023229"/>
    </source>
</evidence>
<dbReference type="PIRSF" id="PIRSF010376">
    <property type="entry name" value="IspE"/>
    <property type="match status" value="1"/>
</dbReference>
<organism evidence="13 14">
    <name type="scientific">Modicisalibacter luteus</name>
    <dbReference type="NCBI Taxonomy" id="453962"/>
    <lineage>
        <taxon>Bacteria</taxon>
        <taxon>Pseudomonadati</taxon>
        <taxon>Pseudomonadota</taxon>
        <taxon>Gammaproteobacteria</taxon>
        <taxon>Oceanospirillales</taxon>
        <taxon>Halomonadaceae</taxon>
        <taxon>Modicisalibacter</taxon>
    </lineage>
</organism>
<dbReference type="InterPro" id="IPR006204">
    <property type="entry name" value="GHMP_kinase_N_dom"/>
</dbReference>
<feature type="domain" description="GHMP kinase C-terminal" evidence="12">
    <location>
        <begin position="203"/>
        <end position="262"/>
    </location>
</feature>
<dbReference type="EC" id="2.7.1.148" evidence="2 10"/>
<comment type="catalytic activity">
    <reaction evidence="10">
        <text>4-CDP-2-C-methyl-D-erythritol + ATP = 4-CDP-2-C-methyl-D-erythritol 2-phosphate + ADP + H(+)</text>
        <dbReference type="Rhea" id="RHEA:18437"/>
        <dbReference type="ChEBI" id="CHEBI:15378"/>
        <dbReference type="ChEBI" id="CHEBI:30616"/>
        <dbReference type="ChEBI" id="CHEBI:57823"/>
        <dbReference type="ChEBI" id="CHEBI:57919"/>
        <dbReference type="ChEBI" id="CHEBI:456216"/>
        <dbReference type="EC" id="2.7.1.148"/>
    </reaction>
</comment>
<dbReference type="PANTHER" id="PTHR43527">
    <property type="entry name" value="4-DIPHOSPHOCYTIDYL-2-C-METHYL-D-ERYTHRITOL KINASE, CHLOROPLASTIC"/>
    <property type="match status" value="1"/>
</dbReference>
<dbReference type="InterPro" id="IPR020568">
    <property type="entry name" value="Ribosomal_Su5_D2-typ_SF"/>
</dbReference>
<dbReference type="PANTHER" id="PTHR43527:SF2">
    <property type="entry name" value="4-DIPHOSPHOCYTIDYL-2-C-METHYL-D-ERYTHRITOL KINASE, CHLOROPLASTIC"/>
    <property type="match status" value="1"/>
</dbReference>
<dbReference type="HAMAP" id="MF_00061">
    <property type="entry name" value="IspE"/>
    <property type="match status" value="1"/>
</dbReference>
<evidence type="ECO:0000256" key="7">
    <source>
        <dbReference type="ARBA" id="ARBA00022840"/>
    </source>
</evidence>
<sequence>MTALTLPAPAKLNRMLHITGRRDDGYHELQTLFQFLDHGDTLTFQVREDNQVTLSPSLSGVVDEDNLIVRAARLLQPYSQRPLGADIQLQKRLPMGGGLGGGSSDAATTLLALDRLWGLELGLERLAELGLQLGADVPVFVRGRAAWAEGIGERLTPVSLDTPWFVVIHPGIEVSTPRVFGAPQLTRNTPPISMARALQEGPEAWRNDCEPVVRQLYPEVNDALGWLSGLAPTLLTGTGACVFCRLTSEDEASSILGRVRSGWTAFMAHGCNTSPLHQALGLF</sequence>
<evidence type="ECO:0000313" key="14">
    <source>
        <dbReference type="Proteomes" id="UP001595640"/>
    </source>
</evidence>
<dbReference type="EMBL" id="JBHRUH010000015">
    <property type="protein sequence ID" value="MFC3292501.1"/>
    <property type="molecule type" value="Genomic_DNA"/>
</dbReference>
<evidence type="ECO:0000313" key="13">
    <source>
        <dbReference type="EMBL" id="MFC3292501.1"/>
    </source>
</evidence>
<evidence type="ECO:0000256" key="5">
    <source>
        <dbReference type="ARBA" id="ARBA00022741"/>
    </source>
</evidence>
<evidence type="ECO:0000259" key="11">
    <source>
        <dbReference type="Pfam" id="PF00288"/>
    </source>
</evidence>
<evidence type="ECO:0000259" key="12">
    <source>
        <dbReference type="Pfam" id="PF08544"/>
    </source>
</evidence>
<evidence type="ECO:0000256" key="6">
    <source>
        <dbReference type="ARBA" id="ARBA00022777"/>
    </source>
</evidence>
<keyword evidence="4 10" id="KW-0808">Transferase</keyword>
<evidence type="ECO:0000256" key="2">
    <source>
        <dbReference type="ARBA" id="ARBA00012052"/>
    </source>
</evidence>
<comment type="pathway">
    <text evidence="10">Isoprenoid biosynthesis; isopentenyl diphosphate biosynthesis via DXP pathway; isopentenyl diphosphate from 1-deoxy-D-xylulose 5-phosphate: step 3/6.</text>
</comment>
<dbReference type="InterPro" id="IPR014721">
    <property type="entry name" value="Ribsml_uS5_D2-typ_fold_subgr"/>
</dbReference>
<feature type="domain" description="GHMP kinase N-terminal" evidence="11">
    <location>
        <begin position="66"/>
        <end position="143"/>
    </location>
</feature>
<keyword evidence="5 10" id="KW-0547">Nucleotide-binding</keyword>
<dbReference type="GO" id="GO:0050515">
    <property type="term" value="F:4-(cytidine 5'-diphospho)-2-C-methyl-D-erythritol kinase activity"/>
    <property type="evidence" value="ECO:0007669"/>
    <property type="project" value="UniProtKB-EC"/>
</dbReference>
<proteinExistence type="inferred from homology"/>
<comment type="similarity">
    <text evidence="1 10">Belongs to the GHMP kinase family. IspE subfamily.</text>
</comment>
<dbReference type="SUPFAM" id="SSF54211">
    <property type="entry name" value="Ribosomal protein S5 domain 2-like"/>
    <property type="match status" value="1"/>
</dbReference>
<keyword evidence="7 10" id="KW-0067">ATP-binding</keyword>
<keyword evidence="6 10" id="KW-0418">Kinase</keyword>
<evidence type="ECO:0000256" key="10">
    <source>
        <dbReference type="HAMAP-Rule" id="MF_00061"/>
    </source>
</evidence>
<evidence type="ECO:0000256" key="3">
    <source>
        <dbReference type="ARBA" id="ARBA00017473"/>
    </source>
</evidence>
<dbReference type="InterPro" id="IPR036554">
    <property type="entry name" value="GHMP_kinase_C_sf"/>
</dbReference>
<keyword evidence="8 10" id="KW-0414">Isoprene biosynthesis</keyword>
<dbReference type="Pfam" id="PF00288">
    <property type="entry name" value="GHMP_kinases_N"/>
    <property type="match status" value="1"/>
</dbReference>
<name>A0ABV7M0U3_9GAMM</name>
<dbReference type="NCBIfam" id="TIGR00154">
    <property type="entry name" value="ispE"/>
    <property type="match status" value="1"/>
</dbReference>
<comment type="caution">
    <text evidence="13">The sequence shown here is derived from an EMBL/GenBank/DDBJ whole genome shotgun (WGS) entry which is preliminary data.</text>
</comment>
<accession>A0ABV7M0U3</accession>
<feature type="binding site" evidence="10">
    <location>
        <begin position="94"/>
        <end position="104"/>
    </location>
    <ligand>
        <name>ATP</name>
        <dbReference type="ChEBI" id="CHEBI:30616"/>
    </ligand>
</feature>
<dbReference type="Gene3D" id="3.30.70.890">
    <property type="entry name" value="GHMP kinase, C-terminal domain"/>
    <property type="match status" value="1"/>
</dbReference>
<evidence type="ECO:0000256" key="9">
    <source>
        <dbReference type="ARBA" id="ARBA00032554"/>
    </source>
</evidence>
<dbReference type="InterPro" id="IPR013750">
    <property type="entry name" value="GHMP_kinase_C_dom"/>
</dbReference>
<dbReference type="RefSeq" id="WP_019018113.1">
    <property type="nucleotide sequence ID" value="NZ_BMXD01000002.1"/>
</dbReference>
<gene>
    <name evidence="10 13" type="primary">ispE</name>
    <name evidence="13" type="ORF">ACFOEI_10520</name>
</gene>
<feature type="active site" evidence="10">
    <location>
        <position position="136"/>
    </location>
</feature>
<reference evidence="14" key="1">
    <citation type="journal article" date="2019" name="Int. J. Syst. Evol. Microbiol.">
        <title>The Global Catalogue of Microorganisms (GCM) 10K type strain sequencing project: providing services to taxonomists for standard genome sequencing and annotation.</title>
        <authorList>
            <consortium name="The Broad Institute Genomics Platform"/>
            <consortium name="The Broad Institute Genome Sequencing Center for Infectious Disease"/>
            <person name="Wu L."/>
            <person name="Ma J."/>
        </authorList>
    </citation>
    <scope>NUCLEOTIDE SEQUENCE [LARGE SCALE GENOMIC DNA]</scope>
    <source>
        <strain evidence="14">KCTC 12847</strain>
    </source>
</reference>
<evidence type="ECO:0000256" key="4">
    <source>
        <dbReference type="ARBA" id="ARBA00022679"/>
    </source>
</evidence>
<comment type="function">
    <text evidence="10">Catalyzes the phosphorylation of the position 2 hydroxy group of 4-diphosphocytidyl-2C-methyl-D-erythritol.</text>
</comment>
<dbReference type="InterPro" id="IPR004424">
    <property type="entry name" value="IspE"/>
</dbReference>
<feature type="active site" evidence="10">
    <location>
        <position position="11"/>
    </location>
</feature>
<evidence type="ECO:0000256" key="1">
    <source>
        <dbReference type="ARBA" id="ARBA00009684"/>
    </source>
</evidence>
<dbReference type="Proteomes" id="UP001595640">
    <property type="component" value="Unassembled WGS sequence"/>
</dbReference>
<dbReference type="SUPFAM" id="SSF55060">
    <property type="entry name" value="GHMP Kinase, C-terminal domain"/>
    <property type="match status" value="1"/>
</dbReference>
<protein>
    <recommendedName>
        <fullName evidence="3 10">4-diphosphocytidyl-2-C-methyl-D-erythritol kinase</fullName>
        <shortName evidence="10">CMK</shortName>
        <ecNumber evidence="2 10">2.7.1.148</ecNumber>
    </recommendedName>
    <alternativeName>
        <fullName evidence="9 10">4-(cytidine-5'-diphospho)-2-C-methyl-D-erythritol kinase</fullName>
    </alternativeName>
</protein>